<dbReference type="Gene3D" id="3.40.50.1820">
    <property type="entry name" value="alpha/beta hydrolase"/>
    <property type="match status" value="1"/>
</dbReference>
<dbReference type="Pfam" id="PF00903">
    <property type="entry name" value="Glyoxalase"/>
    <property type="match status" value="1"/>
</dbReference>
<dbReference type="SUPFAM" id="SSF54593">
    <property type="entry name" value="Glyoxalase/Bleomycin resistance protein/Dihydroxybiphenyl dioxygenase"/>
    <property type="match status" value="1"/>
</dbReference>
<evidence type="ECO:0000313" key="3">
    <source>
        <dbReference type="Proteomes" id="UP000252023"/>
    </source>
</evidence>
<gene>
    <name evidence="2" type="ORF">DRW48_14540</name>
</gene>
<dbReference type="PROSITE" id="PS51819">
    <property type="entry name" value="VOC"/>
    <property type="match status" value="2"/>
</dbReference>
<dbReference type="GO" id="GO:0051213">
    <property type="term" value="F:dioxygenase activity"/>
    <property type="evidence" value="ECO:0007669"/>
    <property type="project" value="UniProtKB-KW"/>
</dbReference>
<name>A0A344PMY0_9RHOB</name>
<protein>
    <submittedName>
        <fullName evidence="2">Ring-cleaving dioxygenase</fullName>
    </submittedName>
</protein>
<dbReference type="SUPFAM" id="SSF53474">
    <property type="entry name" value="alpha/beta-Hydrolases"/>
    <property type="match status" value="1"/>
</dbReference>
<dbReference type="InterPro" id="IPR029058">
    <property type="entry name" value="AB_hydrolase_fold"/>
</dbReference>
<dbReference type="KEGG" id="pars:DRW48_14540"/>
<dbReference type="InterPro" id="IPR037523">
    <property type="entry name" value="VOC_core"/>
</dbReference>
<dbReference type="RefSeq" id="WP_114077052.1">
    <property type="nucleotide sequence ID" value="NZ_CP030918.1"/>
</dbReference>
<feature type="domain" description="VOC" evidence="1">
    <location>
        <begin position="4"/>
        <end position="129"/>
    </location>
</feature>
<dbReference type="PANTHER" id="PTHR36110:SF2">
    <property type="entry name" value="RING-CLEAVING DIOXYGENASE MHQE-RELATED"/>
    <property type="match status" value="1"/>
</dbReference>
<dbReference type="OrthoDB" id="9785698at2"/>
<organism evidence="2 3">
    <name type="scientific">Paracoccus suum</name>
    <dbReference type="NCBI Taxonomy" id="2259340"/>
    <lineage>
        <taxon>Bacteria</taxon>
        <taxon>Pseudomonadati</taxon>
        <taxon>Pseudomonadota</taxon>
        <taxon>Alphaproteobacteria</taxon>
        <taxon>Rhodobacterales</taxon>
        <taxon>Paracoccaceae</taxon>
        <taxon>Paracoccus</taxon>
    </lineage>
</organism>
<dbReference type="Proteomes" id="UP000252023">
    <property type="component" value="Chromosome"/>
</dbReference>
<keyword evidence="2" id="KW-0560">Oxidoreductase</keyword>
<dbReference type="AlphaFoldDB" id="A0A344PMY0"/>
<dbReference type="PANTHER" id="PTHR36110">
    <property type="entry name" value="RING-CLEAVING DIOXYGENASE MHQE-RELATED"/>
    <property type="match status" value="1"/>
</dbReference>
<feature type="domain" description="VOC" evidence="1">
    <location>
        <begin position="145"/>
        <end position="258"/>
    </location>
</feature>
<keyword evidence="2" id="KW-0223">Dioxygenase</keyword>
<reference evidence="3" key="1">
    <citation type="submission" date="2018-07" db="EMBL/GenBank/DDBJ databases">
        <title>Genome sequencing of Paracoccus sp. SC2-6.</title>
        <authorList>
            <person name="Heo J."/>
            <person name="Kim S.-J."/>
            <person name="Kwon S.-W."/>
        </authorList>
    </citation>
    <scope>NUCLEOTIDE SEQUENCE [LARGE SCALE GENOMIC DNA]</scope>
    <source>
        <strain evidence="3">SC2-6</strain>
    </source>
</reference>
<dbReference type="Gene3D" id="3.10.180.10">
    <property type="entry name" value="2,3-Dihydroxybiphenyl 1,2-Dioxygenase, domain 1"/>
    <property type="match status" value="2"/>
</dbReference>
<keyword evidence="3" id="KW-1185">Reference proteome</keyword>
<evidence type="ECO:0000259" key="1">
    <source>
        <dbReference type="PROSITE" id="PS51819"/>
    </source>
</evidence>
<dbReference type="InterPro" id="IPR029068">
    <property type="entry name" value="Glyas_Bleomycin-R_OHBP_Dase"/>
</dbReference>
<evidence type="ECO:0000313" key="2">
    <source>
        <dbReference type="EMBL" id="AXC50735.1"/>
    </source>
</evidence>
<sequence length="506" mass="54110">MTTGIHHVTAITGNVQRNVDFYAGFLGLRLVKQTGGFEDAEQLHLFYGDALGSPGSLVTFLVWQDGAAGRAGLGQVAEIAFAVPPLSIGTWLQRAMELGLPVSGPQREFGETVLRLRDPDGITVKLVGIDLPSAAPLPGDGAPTRLRGVTILTDDAEAVADFAALFGYSEALRDGPFIRMASDSDVLDIRQSAGFVGAAQGAGAFDHVAFRGPDVEAVQAMRLSLQDRGSATAVHDRKYFTSLYVREPTGVLFEYATDGPGFTVDENPDELGQTLFIPPQDAAREADLRVMLPQFALPGHERMPMRDLPFIHRFHTPDDPDGSVIVLLHGTGGSEADLMPLGARLNPRATLLGVRGRSTEEGMNRWFRRIDAVTYDQADVRAEAEAFAGFVEGALRGYGLSADKLTFLGYSNGANLLGAIMRLHPSAVRRAILLRGIEVLENPPAADLNGTRVLMTTGARDPFARVAPALEASLSAAGADLDARQVNAGHELVPEDLAIAQAWLAR</sequence>
<dbReference type="EMBL" id="CP030918">
    <property type="protein sequence ID" value="AXC50735.1"/>
    <property type="molecule type" value="Genomic_DNA"/>
</dbReference>
<proteinExistence type="predicted"/>
<accession>A0A344PMY0</accession>
<dbReference type="InterPro" id="IPR004360">
    <property type="entry name" value="Glyas_Fos-R_dOase_dom"/>
</dbReference>
<dbReference type="InterPro" id="IPR052537">
    <property type="entry name" value="Extradiol_RC_dioxygenase"/>
</dbReference>